<sequence>MSPFNHSLIEIKGSFFRINLSFAMKIPILQRRVGIPKDSLLEEEEVKEKQIEQKKNEKRLVALELNLPQNSIENFESRPVKCAGKTSSIENQLFGNLDMRGFSFRLVNLAGLGGGRAKIYCYGFLRRINYFSNIGNSKSSLTLS</sequence>
<protein>
    <submittedName>
        <fullName evidence="2">Uncharacterized protein</fullName>
    </submittedName>
</protein>
<keyword evidence="1" id="KW-0175">Coiled coil</keyword>
<keyword evidence="3" id="KW-1185">Reference proteome</keyword>
<accession>A0AAV4WZZ6</accession>
<comment type="caution">
    <text evidence="2">The sequence shown here is derived from an EMBL/GenBank/DDBJ whole genome shotgun (WGS) entry which is preliminary data.</text>
</comment>
<evidence type="ECO:0000313" key="2">
    <source>
        <dbReference type="EMBL" id="GIY88407.1"/>
    </source>
</evidence>
<reference evidence="2 3" key="1">
    <citation type="submission" date="2021-06" db="EMBL/GenBank/DDBJ databases">
        <title>Caerostris extrusa draft genome.</title>
        <authorList>
            <person name="Kono N."/>
            <person name="Arakawa K."/>
        </authorList>
    </citation>
    <scope>NUCLEOTIDE SEQUENCE [LARGE SCALE GENOMIC DNA]</scope>
</reference>
<dbReference type="Proteomes" id="UP001054945">
    <property type="component" value="Unassembled WGS sequence"/>
</dbReference>
<organism evidence="2 3">
    <name type="scientific">Caerostris extrusa</name>
    <name type="common">Bark spider</name>
    <name type="synonym">Caerostris bankana</name>
    <dbReference type="NCBI Taxonomy" id="172846"/>
    <lineage>
        <taxon>Eukaryota</taxon>
        <taxon>Metazoa</taxon>
        <taxon>Ecdysozoa</taxon>
        <taxon>Arthropoda</taxon>
        <taxon>Chelicerata</taxon>
        <taxon>Arachnida</taxon>
        <taxon>Araneae</taxon>
        <taxon>Araneomorphae</taxon>
        <taxon>Entelegynae</taxon>
        <taxon>Araneoidea</taxon>
        <taxon>Araneidae</taxon>
        <taxon>Caerostris</taxon>
    </lineage>
</organism>
<dbReference type="AlphaFoldDB" id="A0AAV4WZZ6"/>
<name>A0AAV4WZZ6_CAEEX</name>
<dbReference type="EMBL" id="BPLR01017063">
    <property type="protein sequence ID" value="GIY88407.1"/>
    <property type="molecule type" value="Genomic_DNA"/>
</dbReference>
<feature type="coiled-coil region" evidence="1">
    <location>
        <begin position="37"/>
        <end position="66"/>
    </location>
</feature>
<proteinExistence type="predicted"/>
<gene>
    <name evidence="2" type="ORF">CEXT_725641</name>
</gene>
<evidence type="ECO:0000256" key="1">
    <source>
        <dbReference type="SAM" id="Coils"/>
    </source>
</evidence>
<evidence type="ECO:0000313" key="3">
    <source>
        <dbReference type="Proteomes" id="UP001054945"/>
    </source>
</evidence>